<evidence type="ECO:0000259" key="8">
    <source>
        <dbReference type="PROSITE" id="PS51751"/>
    </source>
</evidence>
<evidence type="ECO:0000256" key="2">
    <source>
        <dbReference type="ARBA" id="ARBA00008337"/>
    </source>
</evidence>
<evidence type="ECO:0000313" key="9">
    <source>
        <dbReference type="EMBL" id="KAI1876400.1"/>
    </source>
</evidence>
<name>A0A9Q0ARF5_9PEZI</name>
<reference evidence="9" key="1">
    <citation type="submission" date="2021-03" db="EMBL/GenBank/DDBJ databases">
        <title>Revisited historic fungal species revealed as producer of novel bioactive compounds through whole genome sequencing and comparative genomics.</title>
        <authorList>
            <person name="Vignolle G.A."/>
            <person name="Hochenegger N."/>
            <person name="Mach R.L."/>
            <person name="Mach-Aigner A.R."/>
            <person name="Javad Rahimi M."/>
            <person name="Salim K.A."/>
            <person name="Chan C.M."/>
            <person name="Lim L.B.L."/>
            <person name="Cai F."/>
            <person name="Druzhinina I.S."/>
            <person name="U'Ren J.M."/>
            <person name="Derntl C."/>
        </authorList>
    </citation>
    <scope>NUCLEOTIDE SEQUENCE</scope>
    <source>
        <strain evidence="9">TUCIM 5799</strain>
    </source>
</reference>
<dbReference type="Proteomes" id="UP000829685">
    <property type="component" value="Unassembled WGS sequence"/>
</dbReference>
<feature type="transmembrane region" description="Helical" evidence="7">
    <location>
        <begin position="164"/>
        <end position="182"/>
    </location>
</feature>
<sequence length="244" mass="27203">MSSFIDSLPPDVFDQTTLISLASTVAILAVAYIGSLATLPVSTPASYRGLFIWHAFDALIHFILEGSFLYHCLFSWIPLSSVKNPLALAPTAHNFLGYTNRAYGPQAGGDNPFAQLWMVYAKADKRWAGADLAVISLELLTVFVVGPLACLVCYGIAKKDPRTNIVMIIVATMELYGGFITFCPEWLTQNYNLDASNFMYKWVYLVFFNMLWVFIPIYAIWVAVKDINDAFVVRSNVKAVNKTK</sequence>
<dbReference type="PANTHER" id="PTHR14207:SF1">
    <property type="entry name" value="EMOPAMIL-BINDING PROTEIN-LIKE"/>
    <property type="match status" value="1"/>
</dbReference>
<comment type="similarity">
    <text evidence="2">Belongs to the EBP family.</text>
</comment>
<comment type="caution">
    <text evidence="9">The sequence shown here is derived from an EMBL/GenBank/DDBJ whole genome shotgun (WGS) entry which is preliminary data.</text>
</comment>
<evidence type="ECO:0000256" key="1">
    <source>
        <dbReference type="ARBA" id="ARBA00004141"/>
    </source>
</evidence>
<feature type="transmembrane region" description="Helical" evidence="7">
    <location>
        <begin position="51"/>
        <end position="77"/>
    </location>
</feature>
<dbReference type="InterPro" id="IPR007905">
    <property type="entry name" value="EBP"/>
</dbReference>
<dbReference type="PANTHER" id="PTHR14207">
    <property type="entry name" value="STEROL ISOMERASE"/>
    <property type="match status" value="1"/>
</dbReference>
<gene>
    <name evidence="9" type="ORF">JX265_003926</name>
</gene>
<protein>
    <recommendedName>
        <fullName evidence="8">EXPERA domain-containing protein</fullName>
    </recommendedName>
</protein>
<proteinExistence type="inferred from homology"/>
<dbReference type="Pfam" id="PF05241">
    <property type="entry name" value="EBP"/>
    <property type="match status" value="1"/>
</dbReference>
<evidence type="ECO:0000256" key="5">
    <source>
        <dbReference type="ARBA" id="ARBA00023136"/>
    </source>
</evidence>
<organism evidence="9 10">
    <name type="scientific">Neoarthrinium moseri</name>
    <dbReference type="NCBI Taxonomy" id="1658444"/>
    <lineage>
        <taxon>Eukaryota</taxon>
        <taxon>Fungi</taxon>
        <taxon>Dikarya</taxon>
        <taxon>Ascomycota</taxon>
        <taxon>Pezizomycotina</taxon>
        <taxon>Sordariomycetes</taxon>
        <taxon>Xylariomycetidae</taxon>
        <taxon>Amphisphaeriales</taxon>
        <taxon>Apiosporaceae</taxon>
        <taxon>Neoarthrinium</taxon>
    </lineage>
</organism>
<dbReference type="GO" id="GO:0016125">
    <property type="term" value="P:sterol metabolic process"/>
    <property type="evidence" value="ECO:0007669"/>
    <property type="project" value="InterPro"/>
</dbReference>
<feature type="transmembrane region" description="Helical" evidence="7">
    <location>
        <begin position="18"/>
        <end position="39"/>
    </location>
</feature>
<feature type="transmembrane region" description="Helical" evidence="7">
    <location>
        <begin position="202"/>
        <end position="224"/>
    </location>
</feature>
<evidence type="ECO:0000256" key="3">
    <source>
        <dbReference type="ARBA" id="ARBA00022692"/>
    </source>
</evidence>
<dbReference type="GO" id="GO:0005783">
    <property type="term" value="C:endoplasmic reticulum"/>
    <property type="evidence" value="ECO:0007669"/>
    <property type="project" value="TreeGrafter"/>
</dbReference>
<keyword evidence="10" id="KW-1185">Reference proteome</keyword>
<dbReference type="PROSITE" id="PS51751">
    <property type="entry name" value="EXPERA"/>
    <property type="match status" value="1"/>
</dbReference>
<evidence type="ECO:0000256" key="4">
    <source>
        <dbReference type="ARBA" id="ARBA00022989"/>
    </source>
</evidence>
<dbReference type="EMBL" id="JAFIMR010000007">
    <property type="protein sequence ID" value="KAI1876400.1"/>
    <property type="molecule type" value="Genomic_DNA"/>
</dbReference>
<feature type="domain" description="EXPERA" evidence="8">
    <location>
        <begin position="46"/>
        <end position="220"/>
    </location>
</feature>
<keyword evidence="4 6" id="KW-1133">Transmembrane helix</keyword>
<keyword evidence="5 6" id="KW-0472">Membrane</keyword>
<dbReference type="GO" id="GO:0016020">
    <property type="term" value="C:membrane"/>
    <property type="evidence" value="ECO:0007669"/>
    <property type="project" value="UniProtKB-SubCell"/>
</dbReference>
<dbReference type="GO" id="GO:0047750">
    <property type="term" value="F:cholestenol delta-isomerase activity"/>
    <property type="evidence" value="ECO:0007669"/>
    <property type="project" value="InterPro"/>
</dbReference>
<evidence type="ECO:0000256" key="6">
    <source>
        <dbReference type="PROSITE-ProRule" id="PRU01087"/>
    </source>
</evidence>
<dbReference type="OrthoDB" id="5415655at2759"/>
<dbReference type="AlphaFoldDB" id="A0A9Q0ARF5"/>
<comment type="subcellular location">
    <subcellularLocation>
        <location evidence="1">Membrane</location>
        <topology evidence="1">Multi-pass membrane protein</topology>
    </subcellularLocation>
</comment>
<keyword evidence="3 6" id="KW-0812">Transmembrane</keyword>
<feature type="transmembrane region" description="Helical" evidence="7">
    <location>
        <begin position="132"/>
        <end position="157"/>
    </location>
</feature>
<dbReference type="InterPro" id="IPR033118">
    <property type="entry name" value="EXPERA"/>
</dbReference>
<accession>A0A9Q0ARF5</accession>
<evidence type="ECO:0000313" key="10">
    <source>
        <dbReference type="Proteomes" id="UP000829685"/>
    </source>
</evidence>
<evidence type="ECO:0000256" key="7">
    <source>
        <dbReference type="SAM" id="Phobius"/>
    </source>
</evidence>